<dbReference type="AlphaFoldDB" id="A0A9P5XBV1"/>
<evidence type="ECO:0000256" key="1">
    <source>
        <dbReference type="SAM" id="SignalP"/>
    </source>
</evidence>
<accession>A0A9P5XBV1</accession>
<dbReference type="Gene3D" id="3.40.50.720">
    <property type="entry name" value="NAD(P)-binding Rossmann-like Domain"/>
    <property type="match status" value="1"/>
</dbReference>
<evidence type="ECO:0000313" key="3">
    <source>
        <dbReference type="Proteomes" id="UP000807342"/>
    </source>
</evidence>
<keyword evidence="1" id="KW-0732">Signal</keyword>
<dbReference type="Proteomes" id="UP000807342">
    <property type="component" value="Unassembled WGS sequence"/>
</dbReference>
<evidence type="ECO:0000313" key="2">
    <source>
        <dbReference type="EMBL" id="KAF9448159.1"/>
    </source>
</evidence>
<dbReference type="PANTHER" id="PTHR48079:SF6">
    <property type="entry name" value="NAD(P)-BINDING DOMAIN-CONTAINING PROTEIN-RELATED"/>
    <property type="match status" value="1"/>
</dbReference>
<feature type="chain" id="PRO_5040494663" evidence="1">
    <location>
        <begin position="19"/>
        <end position="351"/>
    </location>
</feature>
<dbReference type="GO" id="GO:0005737">
    <property type="term" value="C:cytoplasm"/>
    <property type="evidence" value="ECO:0007669"/>
    <property type="project" value="TreeGrafter"/>
</dbReference>
<dbReference type="InterPro" id="IPR051783">
    <property type="entry name" value="NAD(P)-dependent_oxidoreduct"/>
</dbReference>
<reference evidence="2" key="1">
    <citation type="submission" date="2020-11" db="EMBL/GenBank/DDBJ databases">
        <authorList>
            <consortium name="DOE Joint Genome Institute"/>
            <person name="Ahrendt S."/>
            <person name="Riley R."/>
            <person name="Andreopoulos W."/>
            <person name="Labutti K."/>
            <person name="Pangilinan J."/>
            <person name="Ruiz-Duenas F.J."/>
            <person name="Barrasa J.M."/>
            <person name="Sanchez-Garcia M."/>
            <person name="Camarero S."/>
            <person name="Miyauchi S."/>
            <person name="Serrano A."/>
            <person name="Linde D."/>
            <person name="Babiker R."/>
            <person name="Drula E."/>
            <person name="Ayuso-Fernandez I."/>
            <person name="Pacheco R."/>
            <person name="Padilla G."/>
            <person name="Ferreira P."/>
            <person name="Barriuso J."/>
            <person name="Kellner H."/>
            <person name="Castanera R."/>
            <person name="Alfaro M."/>
            <person name="Ramirez L."/>
            <person name="Pisabarro A.G."/>
            <person name="Kuo A."/>
            <person name="Tritt A."/>
            <person name="Lipzen A."/>
            <person name="He G."/>
            <person name="Yan M."/>
            <person name="Ng V."/>
            <person name="Cullen D."/>
            <person name="Martin F."/>
            <person name="Rosso M.-N."/>
            <person name="Henrissat B."/>
            <person name="Hibbett D."/>
            <person name="Martinez A.T."/>
            <person name="Grigoriev I.V."/>
        </authorList>
    </citation>
    <scope>NUCLEOTIDE SEQUENCE</scope>
    <source>
        <strain evidence="2">MF-IS2</strain>
    </source>
</reference>
<protein>
    <submittedName>
        <fullName evidence="2">NAD(P)-binding protein</fullName>
    </submittedName>
</protein>
<dbReference type="GO" id="GO:0004029">
    <property type="term" value="F:aldehyde dehydrogenase (NAD+) activity"/>
    <property type="evidence" value="ECO:0007669"/>
    <property type="project" value="TreeGrafter"/>
</dbReference>
<dbReference type="OrthoDB" id="2130169at2759"/>
<name>A0A9P5XBV1_9AGAR</name>
<sequence length="351" mass="38425">MASAKLNVLFLGATGFLGSQFLCLISRDPELRDKFHIIALCRNSQQRLPELQKLYPDLEVVEGTLESDAIIQEQATKADIVINTASSDHIESVKSTLKGLEKNSAANPNKPPIYIQISGLGITSDNSHGVYVDIDDIPCYTDIGLSLNDVPAGNHHVAQDKLIVEAGTRKENPVRTLIVFPGWIYGIGEGIQKTTLPVRIFTDLFLQAGRAGTWGEGHSRMGNAHVKDVASAVVTVLKAALEGRADEGAEGFYFAISKQPMVTNREIAALMGDILFEKGLVKEPGSRALSNELVDPMGEYGWSLLGANQSAYPHRLSRFGWKPTETKKKLLLESLRDELELHLRETGKIPK</sequence>
<dbReference type="EMBL" id="MU151171">
    <property type="protein sequence ID" value="KAF9448159.1"/>
    <property type="molecule type" value="Genomic_DNA"/>
</dbReference>
<dbReference type="SUPFAM" id="SSF51735">
    <property type="entry name" value="NAD(P)-binding Rossmann-fold domains"/>
    <property type="match status" value="1"/>
</dbReference>
<gene>
    <name evidence="2" type="ORF">P691DRAFT_670029</name>
</gene>
<keyword evidence="3" id="KW-1185">Reference proteome</keyword>
<feature type="signal peptide" evidence="1">
    <location>
        <begin position="1"/>
        <end position="18"/>
    </location>
</feature>
<comment type="caution">
    <text evidence="2">The sequence shown here is derived from an EMBL/GenBank/DDBJ whole genome shotgun (WGS) entry which is preliminary data.</text>
</comment>
<organism evidence="2 3">
    <name type="scientific">Macrolepiota fuliginosa MF-IS2</name>
    <dbReference type="NCBI Taxonomy" id="1400762"/>
    <lineage>
        <taxon>Eukaryota</taxon>
        <taxon>Fungi</taxon>
        <taxon>Dikarya</taxon>
        <taxon>Basidiomycota</taxon>
        <taxon>Agaricomycotina</taxon>
        <taxon>Agaricomycetes</taxon>
        <taxon>Agaricomycetidae</taxon>
        <taxon>Agaricales</taxon>
        <taxon>Agaricineae</taxon>
        <taxon>Agaricaceae</taxon>
        <taxon>Macrolepiota</taxon>
    </lineage>
</organism>
<proteinExistence type="predicted"/>
<dbReference type="InterPro" id="IPR036291">
    <property type="entry name" value="NAD(P)-bd_dom_sf"/>
</dbReference>
<dbReference type="PANTHER" id="PTHR48079">
    <property type="entry name" value="PROTEIN YEEZ"/>
    <property type="match status" value="1"/>
</dbReference>